<evidence type="ECO:0000256" key="1">
    <source>
        <dbReference type="SAM" id="MobiDB-lite"/>
    </source>
</evidence>
<feature type="compositionally biased region" description="Basic residues" evidence="1">
    <location>
        <begin position="271"/>
        <end position="300"/>
    </location>
</feature>
<dbReference type="EMBL" id="MN740097">
    <property type="protein sequence ID" value="QHT87684.1"/>
    <property type="molecule type" value="Genomic_DNA"/>
</dbReference>
<evidence type="ECO:0000313" key="2">
    <source>
        <dbReference type="EMBL" id="QHT87684.1"/>
    </source>
</evidence>
<accession>A0A6C0I461</accession>
<organism evidence="2">
    <name type="scientific">viral metagenome</name>
    <dbReference type="NCBI Taxonomy" id="1070528"/>
    <lineage>
        <taxon>unclassified sequences</taxon>
        <taxon>metagenomes</taxon>
        <taxon>organismal metagenomes</taxon>
    </lineage>
</organism>
<reference evidence="2" key="1">
    <citation type="journal article" date="2020" name="Nature">
        <title>Giant virus diversity and host interactions through global metagenomics.</title>
        <authorList>
            <person name="Schulz F."/>
            <person name="Roux S."/>
            <person name="Paez-Espino D."/>
            <person name="Jungbluth S."/>
            <person name="Walsh D.A."/>
            <person name="Denef V.J."/>
            <person name="McMahon K.D."/>
            <person name="Konstantinidis K.T."/>
            <person name="Eloe-Fadrosh E.A."/>
            <person name="Kyrpides N.C."/>
            <person name="Woyke T."/>
        </authorList>
    </citation>
    <scope>NUCLEOTIDE SEQUENCE</scope>
    <source>
        <strain evidence="2">GVMAG-M-3300023184-190</strain>
    </source>
</reference>
<feature type="region of interest" description="Disordered" evidence="1">
    <location>
        <begin position="268"/>
        <end position="300"/>
    </location>
</feature>
<name>A0A6C0I461_9ZZZZ</name>
<protein>
    <submittedName>
        <fullName evidence="2">Uncharacterized protein</fullName>
    </submittedName>
</protein>
<sequence>MNTYRTTLFQGNSAAVYSFAVYLNAHKVPQDSDKFVGINRMIAEKSTSNIAQNPTDLETSEINAIYVPFNVSSSVEQLFNNASADVRMCVGLNKDYVIKSIMNCDMFVSLETRGADGDSYEIAGFASVNIGEGFTDQDITNPEDSFFNIDVICGDLSLRGTGFSIMRFLKSIIAKQWYDVGGNPFNPNWYGIYLESVNVPNTMNFYKKNNFICLNSCSENDDGLLPHYWGLANNLGELESLSEHYGKNHNLSYINLIRDKDAMDWMYTGGKKTKTSKQKQNKQKKEKKKGLSSKKNKKKL</sequence>
<proteinExistence type="predicted"/>
<dbReference type="AlphaFoldDB" id="A0A6C0I461"/>